<evidence type="ECO:0000256" key="2">
    <source>
        <dbReference type="ARBA" id="ARBA00012438"/>
    </source>
</evidence>
<dbReference type="Gene3D" id="1.10.287.130">
    <property type="match status" value="1"/>
</dbReference>
<evidence type="ECO:0000256" key="3">
    <source>
        <dbReference type="ARBA" id="ARBA00022553"/>
    </source>
</evidence>
<dbReference type="Pfam" id="PF02518">
    <property type="entry name" value="HATPase_c"/>
    <property type="match status" value="1"/>
</dbReference>
<dbReference type="InterPro" id="IPR001789">
    <property type="entry name" value="Sig_transdc_resp-reg_receiver"/>
</dbReference>
<evidence type="ECO:0000313" key="11">
    <source>
        <dbReference type="Proteomes" id="UP000270230"/>
    </source>
</evidence>
<evidence type="ECO:0000256" key="4">
    <source>
        <dbReference type="ARBA" id="ARBA00022679"/>
    </source>
</evidence>
<dbReference type="Proteomes" id="UP000270230">
    <property type="component" value="Unassembled WGS sequence"/>
</dbReference>
<dbReference type="EC" id="2.7.13.3" evidence="2"/>
<dbReference type="Gene3D" id="3.30.565.10">
    <property type="entry name" value="Histidine kinase-like ATPase, C-terminal domain"/>
    <property type="match status" value="1"/>
</dbReference>
<name>A0A3M7CQE0_HORWE</name>
<dbReference type="PANTHER" id="PTHR43047">
    <property type="entry name" value="TWO-COMPONENT HISTIDINE PROTEIN KINASE"/>
    <property type="match status" value="1"/>
</dbReference>
<dbReference type="SMART" id="SM00387">
    <property type="entry name" value="HATPase_c"/>
    <property type="match status" value="1"/>
</dbReference>
<keyword evidence="3 6" id="KW-0597">Phosphoprotein</keyword>
<dbReference type="PROSITE" id="PS50109">
    <property type="entry name" value="HIS_KIN"/>
    <property type="match status" value="1"/>
</dbReference>
<dbReference type="EMBL" id="QWIN01000304">
    <property type="protein sequence ID" value="RMY54233.1"/>
    <property type="molecule type" value="Genomic_DNA"/>
</dbReference>
<gene>
    <name evidence="10" type="ORF">D0865_04827</name>
</gene>
<reference evidence="10 11" key="1">
    <citation type="journal article" date="2018" name="BMC Genomics">
        <title>Genomic evidence for intraspecific hybridization in a clonal and extremely halotolerant yeast.</title>
        <authorList>
            <person name="Gostincar C."/>
            <person name="Stajich J.E."/>
            <person name="Zupancic J."/>
            <person name="Zalar P."/>
            <person name="Gunde-Cimerman N."/>
        </authorList>
    </citation>
    <scope>NUCLEOTIDE SEQUENCE [LARGE SCALE GENOMIC DNA]</scope>
    <source>
        <strain evidence="10 11">EXF-151</strain>
    </source>
</reference>
<feature type="region of interest" description="Disordered" evidence="7">
    <location>
        <begin position="516"/>
        <end position="540"/>
    </location>
</feature>
<dbReference type="CDD" id="cd00075">
    <property type="entry name" value="HATPase"/>
    <property type="match status" value="1"/>
</dbReference>
<dbReference type="PROSITE" id="PS50110">
    <property type="entry name" value="RESPONSE_REGULATORY"/>
    <property type="match status" value="1"/>
</dbReference>
<dbReference type="SMART" id="SM00388">
    <property type="entry name" value="HisKA"/>
    <property type="match status" value="1"/>
</dbReference>
<dbReference type="InterPro" id="IPR036890">
    <property type="entry name" value="HATPase_C_sf"/>
</dbReference>
<feature type="domain" description="Histidine kinase" evidence="8">
    <location>
        <begin position="459"/>
        <end position="710"/>
    </location>
</feature>
<feature type="modified residue" description="4-aspartylphosphate" evidence="6">
    <location>
        <position position="979"/>
    </location>
</feature>
<dbReference type="GO" id="GO:0005886">
    <property type="term" value="C:plasma membrane"/>
    <property type="evidence" value="ECO:0007669"/>
    <property type="project" value="TreeGrafter"/>
</dbReference>
<evidence type="ECO:0000313" key="10">
    <source>
        <dbReference type="EMBL" id="RMY54233.1"/>
    </source>
</evidence>
<dbReference type="Pfam" id="PF00512">
    <property type="entry name" value="HisKA"/>
    <property type="match status" value="1"/>
</dbReference>
<dbReference type="Pfam" id="PF00072">
    <property type="entry name" value="Response_reg"/>
    <property type="match status" value="1"/>
</dbReference>
<dbReference type="SUPFAM" id="SSF55874">
    <property type="entry name" value="ATPase domain of HSP90 chaperone/DNA topoisomerase II/histidine kinase"/>
    <property type="match status" value="1"/>
</dbReference>
<comment type="caution">
    <text evidence="10">The sequence shown here is derived from an EMBL/GenBank/DDBJ whole genome shotgun (WGS) entry which is preliminary data.</text>
</comment>
<dbReference type="InterPro" id="IPR036097">
    <property type="entry name" value="HisK_dim/P_sf"/>
</dbReference>
<dbReference type="Gene3D" id="3.40.50.2300">
    <property type="match status" value="1"/>
</dbReference>
<dbReference type="PRINTS" id="PR00344">
    <property type="entry name" value="BCTRLSENSOR"/>
</dbReference>
<proteinExistence type="predicted"/>
<dbReference type="SUPFAM" id="SSF55781">
    <property type="entry name" value="GAF domain-like"/>
    <property type="match status" value="1"/>
</dbReference>
<dbReference type="SUPFAM" id="SSF52172">
    <property type="entry name" value="CheY-like"/>
    <property type="match status" value="1"/>
</dbReference>
<dbReference type="InterPro" id="IPR005467">
    <property type="entry name" value="His_kinase_dom"/>
</dbReference>
<evidence type="ECO:0000259" key="9">
    <source>
        <dbReference type="PROSITE" id="PS50110"/>
    </source>
</evidence>
<dbReference type="SUPFAM" id="SSF47384">
    <property type="entry name" value="Homodimeric domain of signal transducing histidine kinase"/>
    <property type="match status" value="1"/>
</dbReference>
<dbReference type="SMART" id="SM00448">
    <property type="entry name" value="REC"/>
    <property type="match status" value="1"/>
</dbReference>
<evidence type="ECO:0000256" key="7">
    <source>
        <dbReference type="SAM" id="MobiDB-lite"/>
    </source>
</evidence>
<sequence>MFGGDNEWQAQPRSFRQVDSSLSDVLRESIEERARCLEVRKLCQVKPSLVQYGRHPERSHSNPSGATGDLSPTDAALTALLRCVVYELDADLAMISLLDDQNQYFIAGASRESLGSAHVTLESARWYGCDSVLHHGGLCERTVTIPNLPAVYEELDLAGNHHTARLPFVNGDVASFRHYAGAPLVTPTGIVIGTVFAFSNDTSSGLNQQRRQFLVDTSENVMAQLLQALQALDGIRAGMFNTAIASLLTATSSFMHYFDQDPGASHRKAQRAGQYHFPFVLDVYQQAAELVVSTFELDWCAFSQFDLPNSQGNSLLSEFPQSSETELDASFCSTFSTSMPQSLVSQFPNGAVLHWSGIAGEGIFVEAAGPASRALRSDLSASIHQAFPEAQQVMFMPLWDSLHSRTAAAALCHSKTFDRVYASHTDLSQLSAFCTSTITQVRRLEGHLLDQTKADFLGSISHEMRSPLHSTLASLELLGDTAHSDHQRNLVESAQSGGKQMLDTINKILQFTNIDPLQSEDPSKPAPPQVSNWHHDSTTTSEPDELRLLEFCEEIVNEALETTEKIFLASPPRNEDGTVVKMHPPVITLDAWPADCIIHLRNRNAFRVIFSNLLTNAIKYSGADCCLRIGLIFESESMTLKFTDCGRGIPEDYRWNLLYIPFSQANPIDPGTRLGLALVKRTLHALSGTIHVESDISVGTIVGVVIPLASLAHEPYADRAPATRRIGLDLVPSPLQAQLFIPPAWSSGIYGTRGDRLVDNLFSSLERGLKGWVPAELKAWDAQSSSPLPHVIFVRHGDVQEFRKACGISYSGVPKAVIGRRRRSGVPPVYLSEPLADGAARLVEIEGPLLPSVLREAIELTFAASEAPDVPSDRTAALGLKDDNNQQTSEPELEPQNARLSVDSDKLSMKSDTSSAFMMSTEPRILLVDDNPINLKLLRMFVRKCGITKHTSASGGQEAIDAFDRAKQDGDDYFMCFMDLSMPDVDGSSPGFQATAAIRQREANLELPKHKALVIIALTGLVSAKDRHAAAQAGVDEFLTKPADFNTIRKCLDYWKGERSDLTVSTAVAS</sequence>
<evidence type="ECO:0000256" key="1">
    <source>
        <dbReference type="ARBA" id="ARBA00000085"/>
    </source>
</evidence>
<organism evidence="10 11">
    <name type="scientific">Hortaea werneckii</name>
    <name type="common">Black yeast</name>
    <name type="synonym">Cladosporium werneckii</name>
    <dbReference type="NCBI Taxonomy" id="91943"/>
    <lineage>
        <taxon>Eukaryota</taxon>
        <taxon>Fungi</taxon>
        <taxon>Dikarya</taxon>
        <taxon>Ascomycota</taxon>
        <taxon>Pezizomycotina</taxon>
        <taxon>Dothideomycetes</taxon>
        <taxon>Dothideomycetidae</taxon>
        <taxon>Mycosphaerellales</taxon>
        <taxon>Teratosphaeriaceae</taxon>
        <taxon>Hortaea</taxon>
    </lineage>
</organism>
<dbReference type="OrthoDB" id="3026777at2759"/>
<dbReference type="PANTHER" id="PTHR43047:SF72">
    <property type="entry name" value="OSMOSENSING HISTIDINE PROTEIN KINASE SLN1"/>
    <property type="match status" value="1"/>
</dbReference>
<dbReference type="CDD" id="cd00082">
    <property type="entry name" value="HisKA"/>
    <property type="match status" value="1"/>
</dbReference>
<evidence type="ECO:0000256" key="5">
    <source>
        <dbReference type="ARBA" id="ARBA00022777"/>
    </source>
</evidence>
<dbReference type="InterPro" id="IPR003594">
    <property type="entry name" value="HATPase_dom"/>
</dbReference>
<protein>
    <recommendedName>
        <fullName evidence="2">histidine kinase</fullName>
        <ecNumber evidence="2">2.7.13.3</ecNumber>
    </recommendedName>
</protein>
<keyword evidence="4" id="KW-0808">Transferase</keyword>
<dbReference type="GO" id="GO:0009927">
    <property type="term" value="F:histidine phosphotransfer kinase activity"/>
    <property type="evidence" value="ECO:0007669"/>
    <property type="project" value="TreeGrafter"/>
</dbReference>
<dbReference type="VEuPathDB" id="FungiDB:BTJ68_09427"/>
<keyword evidence="5" id="KW-0418">Kinase</keyword>
<comment type="catalytic activity">
    <reaction evidence="1">
        <text>ATP + protein L-histidine = ADP + protein N-phospho-L-histidine.</text>
        <dbReference type="EC" id="2.7.13.3"/>
    </reaction>
</comment>
<feature type="domain" description="Response regulatory" evidence="9">
    <location>
        <begin position="924"/>
        <end position="1056"/>
    </location>
</feature>
<feature type="region of interest" description="Disordered" evidence="7">
    <location>
        <begin position="870"/>
        <end position="905"/>
    </location>
</feature>
<evidence type="ECO:0000256" key="6">
    <source>
        <dbReference type="PROSITE-ProRule" id="PRU00169"/>
    </source>
</evidence>
<dbReference type="CDD" id="cd17546">
    <property type="entry name" value="REC_hyHK_CKI1_RcsC-like"/>
    <property type="match status" value="1"/>
</dbReference>
<dbReference type="InterPro" id="IPR011006">
    <property type="entry name" value="CheY-like_superfamily"/>
</dbReference>
<evidence type="ECO:0000259" key="8">
    <source>
        <dbReference type="PROSITE" id="PS50109"/>
    </source>
</evidence>
<dbReference type="InterPro" id="IPR003661">
    <property type="entry name" value="HisK_dim/P_dom"/>
</dbReference>
<dbReference type="GO" id="GO:0000155">
    <property type="term" value="F:phosphorelay sensor kinase activity"/>
    <property type="evidence" value="ECO:0007669"/>
    <property type="project" value="InterPro"/>
</dbReference>
<accession>A0A3M7CQE0</accession>
<dbReference type="AlphaFoldDB" id="A0A3M7CQE0"/>
<dbReference type="InterPro" id="IPR004358">
    <property type="entry name" value="Sig_transdc_His_kin-like_C"/>
</dbReference>